<evidence type="ECO:0008006" key="6">
    <source>
        <dbReference type="Google" id="ProtNLM"/>
    </source>
</evidence>
<dbReference type="PROSITE" id="PS51841">
    <property type="entry name" value="LTD"/>
    <property type="match status" value="2"/>
</dbReference>
<sequence>MEIKAIFRYWWVSLGLMLLLFFVLGHKVLALASDLVFSEIMYDVEGSDVGKEWAEVYNFGSENLVVSDTWRFFDSSYHKISLYQGTSTIATNEFFVLADKPEQFLAQYPSFSGNLFDTVINLSNSSSTIALSFDEGISDGLVDYYEAGWGGGGDGYSLEKIDFLANTTSNWQESFVLGGTPGQSNSQRPPAEAPAVDEIPVSEETSEQPDFSNWSNLLISELLPNPLGSDNGEWMELYNNGESGINIVGLAIKDNASRIFTIEADSEVPLFLAGHDYLLLPKSLTGLSLNNSGGEAVVIFDPEENIIDKVEYHEAAVEGRSYARDGQQFFWTKTPTPGSSNQISVNQAPVAQIQVEETDFIVGEKIAFSAEQSYDPEGDELDYLWQLPDGKTSTRQIVKHSFDQAGSYTIGLVVTDSEGLTDTAEFVVNIYQTDKQGEELSNAQAVNNFSVSEIDLAEDDLIISEFIPNPVGSDDGEWIEIYNASDQPVDLFAWQIDDQDGGSRPWEFSTSTVVLAKDFLLLNRKDIKLTLNNDQDAVRLLTPAGDIWQEVKYEKIPEGQAYAFDVINKEWVVTQPSPGVVNIFIEEITEEIIYSVSEIFEQSEEQSVLVQGVAINNTDKNSRSLYLADYDFSAVDFGQLIEVYSYYKNFPQIEVGQLVSLRGVISRLGDLPRVKIKSSEDVLLNDVKIVLPQPEIISVADLETDFLGDYISVRGTVVKKSGQNIYLATSQDEEYNLRISSSNINKDLGITKGDELMVSGILTELSGNFKLLAVGGNISLAVQKVQGEKIIAEDLSADINASSSLRLIDQVARQAPVRNILIFGTIFSIIAVIIFYTKRKFSR</sequence>
<proteinExistence type="predicted"/>
<dbReference type="InterPro" id="IPR001322">
    <property type="entry name" value="Lamin_tail_dom"/>
</dbReference>
<evidence type="ECO:0000313" key="4">
    <source>
        <dbReference type="EMBL" id="OGY93301.1"/>
    </source>
</evidence>
<dbReference type="SUPFAM" id="SSF74853">
    <property type="entry name" value="Lamin A/C globular tail domain"/>
    <property type="match status" value="1"/>
</dbReference>
<dbReference type="SMART" id="SM00089">
    <property type="entry name" value="PKD"/>
    <property type="match status" value="1"/>
</dbReference>
<accession>A0A1G2BWB2</accession>
<keyword evidence="1" id="KW-1133">Transmembrane helix</keyword>
<organism evidence="4 5">
    <name type="scientific">Candidatus Komeilibacteria bacterium RIFOXYC1_FULL_37_11</name>
    <dbReference type="NCBI Taxonomy" id="1798555"/>
    <lineage>
        <taxon>Bacteria</taxon>
        <taxon>Candidatus Komeiliibacteriota</taxon>
    </lineage>
</organism>
<gene>
    <name evidence="4" type="ORF">A2406_00930</name>
</gene>
<name>A0A1G2BWB2_9BACT</name>
<feature type="domain" description="LTD" evidence="3">
    <location>
        <begin position="447"/>
        <end position="577"/>
    </location>
</feature>
<dbReference type="EMBL" id="MHKQ01000024">
    <property type="protein sequence ID" value="OGY93301.1"/>
    <property type="molecule type" value="Genomic_DNA"/>
</dbReference>
<dbReference type="InterPro" id="IPR035986">
    <property type="entry name" value="PKD_dom_sf"/>
</dbReference>
<keyword evidence="1" id="KW-0812">Transmembrane</keyword>
<protein>
    <recommendedName>
        <fullName evidence="6">PKD domain-containing protein</fullName>
    </recommendedName>
</protein>
<comment type="caution">
    <text evidence="4">The sequence shown here is derived from an EMBL/GenBank/DDBJ whole genome shotgun (WGS) entry which is preliminary data.</text>
</comment>
<dbReference type="InterPro" id="IPR013783">
    <property type="entry name" value="Ig-like_fold"/>
</dbReference>
<dbReference type="Pfam" id="PF00932">
    <property type="entry name" value="LTD"/>
    <property type="match status" value="2"/>
</dbReference>
<keyword evidence="1" id="KW-0472">Membrane</keyword>
<evidence type="ECO:0000256" key="1">
    <source>
        <dbReference type="SAM" id="Phobius"/>
    </source>
</evidence>
<evidence type="ECO:0000259" key="2">
    <source>
        <dbReference type="PROSITE" id="PS50093"/>
    </source>
</evidence>
<dbReference type="Gene3D" id="2.60.40.1260">
    <property type="entry name" value="Lamin Tail domain"/>
    <property type="match status" value="1"/>
</dbReference>
<evidence type="ECO:0000259" key="3">
    <source>
        <dbReference type="PROSITE" id="PS51841"/>
    </source>
</evidence>
<dbReference type="CDD" id="cd00146">
    <property type="entry name" value="PKD"/>
    <property type="match status" value="1"/>
</dbReference>
<feature type="domain" description="PKD" evidence="2">
    <location>
        <begin position="349"/>
        <end position="428"/>
    </location>
</feature>
<dbReference type="PROSITE" id="PS50093">
    <property type="entry name" value="PKD"/>
    <property type="match status" value="1"/>
</dbReference>
<dbReference type="AlphaFoldDB" id="A0A1G2BWB2"/>
<feature type="domain" description="LTD" evidence="3">
    <location>
        <begin position="207"/>
        <end position="422"/>
    </location>
</feature>
<dbReference type="InterPro" id="IPR022409">
    <property type="entry name" value="PKD/Chitinase_dom"/>
</dbReference>
<dbReference type="Pfam" id="PF18911">
    <property type="entry name" value="PKD_4"/>
    <property type="match status" value="1"/>
</dbReference>
<feature type="transmembrane region" description="Helical" evidence="1">
    <location>
        <begin position="820"/>
        <end position="837"/>
    </location>
</feature>
<dbReference type="InterPro" id="IPR000601">
    <property type="entry name" value="PKD_dom"/>
</dbReference>
<dbReference type="SUPFAM" id="SSF49299">
    <property type="entry name" value="PKD domain"/>
    <property type="match status" value="1"/>
</dbReference>
<reference evidence="4 5" key="1">
    <citation type="journal article" date="2016" name="Nat. Commun.">
        <title>Thousands of microbial genomes shed light on interconnected biogeochemical processes in an aquifer system.</title>
        <authorList>
            <person name="Anantharaman K."/>
            <person name="Brown C.T."/>
            <person name="Hug L.A."/>
            <person name="Sharon I."/>
            <person name="Castelle C.J."/>
            <person name="Probst A.J."/>
            <person name="Thomas B.C."/>
            <person name="Singh A."/>
            <person name="Wilkins M.J."/>
            <person name="Karaoz U."/>
            <person name="Brodie E.L."/>
            <person name="Williams K.H."/>
            <person name="Hubbard S.S."/>
            <person name="Banfield J.F."/>
        </authorList>
    </citation>
    <scope>NUCLEOTIDE SEQUENCE [LARGE SCALE GENOMIC DNA]</scope>
</reference>
<evidence type="ECO:0000313" key="5">
    <source>
        <dbReference type="Proteomes" id="UP000177626"/>
    </source>
</evidence>
<dbReference type="InterPro" id="IPR036415">
    <property type="entry name" value="Lamin_tail_dom_sf"/>
</dbReference>
<dbReference type="Proteomes" id="UP000177626">
    <property type="component" value="Unassembled WGS sequence"/>
</dbReference>
<dbReference type="Gene3D" id="2.60.40.10">
    <property type="entry name" value="Immunoglobulins"/>
    <property type="match status" value="1"/>
</dbReference>